<organism evidence="3 4">
    <name type="scientific">Helicobacter jaachi</name>
    <dbReference type="NCBI Taxonomy" id="1677920"/>
    <lineage>
        <taxon>Bacteria</taxon>
        <taxon>Pseudomonadati</taxon>
        <taxon>Campylobacterota</taxon>
        <taxon>Epsilonproteobacteria</taxon>
        <taxon>Campylobacterales</taxon>
        <taxon>Helicobacteraceae</taxon>
        <taxon>Helicobacter</taxon>
    </lineage>
</organism>
<comment type="caution">
    <text evidence="3">The sequence shown here is derived from an EMBL/GenBank/DDBJ whole genome shotgun (WGS) entry which is preliminary data.</text>
</comment>
<proteinExistence type="inferred from homology"/>
<evidence type="ECO:0000256" key="2">
    <source>
        <dbReference type="ARBA" id="ARBA00023186"/>
    </source>
</evidence>
<dbReference type="InterPro" id="IPR002669">
    <property type="entry name" value="UreD"/>
</dbReference>
<comment type="similarity">
    <text evidence="1">Belongs to the UreD family.</text>
</comment>
<dbReference type="RefSeq" id="WP_034353293.1">
    <property type="nucleotide sequence ID" value="NZ_JRPR02000007.1"/>
</dbReference>
<dbReference type="AlphaFoldDB" id="A0A4U8T7U5"/>
<dbReference type="OrthoDB" id="5328682at2"/>
<name>A0A4U8T7U5_9HELI</name>
<dbReference type="GO" id="GO:0016151">
    <property type="term" value="F:nickel cation binding"/>
    <property type="evidence" value="ECO:0007669"/>
    <property type="project" value="InterPro"/>
</dbReference>
<protein>
    <submittedName>
        <fullName evidence="3">Urease accessory protein UreD</fullName>
    </submittedName>
</protein>
<dbReference type="Pfam" id="PF01774">
    <property type="entry name" value="UreD"/>
    <property type="match status" value="1"/>
</dbReference>
<gene>
    <name evidence="3" type="ORF">LS71_007815</name>
</gene>
<reference evidence="3 4" key="1">
    <citation type="journal article" date="2014" name="Genome Announc.">
        <title>Draft genome sequences of eight enterohepatic helicobacter species isolated from both laboratory and wild rodents.</title>
        <authorList>
            <person name="Sheh A."/>
            <person name="Shen Z."/>
            <person name="Fox J.G."/>
        </authorList>
    </citation>
    <scope>NUCLEOTIDE SEQUENCE [LARGE SCALE GENOMIC DNA]</scope>
    <source>
        <strain evidence="3 4">MIT 09-6949</strain>
    </source>
</reference>
<dbReference type="PANTHER" id="PTHR33643">
    <property type="entry name" value="UREASE ACCESSORY PROTEIN D"/>
    <property type="match status" value="1"/>
</dbReference>
<dbReference type="STRING" id="1677920.LS71_02690"/>
<dbReference type="Proteomes" id="UP000029733">
    <property type="component" value="Unassembled WGS sequence"/>
</dbReference>
<evidence type="ECO:0000313" key="3">
    <source>
        <dbReference type="EMBL" id="TLD95740.1"/>
    </source>
</evidence>
<evidence type="ECO:0000256" key="1">
    <source>
        <dbReference type="ARBA" id="ARBA00007177"/>
    </source>
</evidence>
<dbReference type="HAMAP" id="MF_01384">
    <property type="entry name" value="UreD"/>
    <property type="match status" value="1"/>
</dbReference>
<evidence type="ECO:0000313" key="4">
    <source>
        <dbReference type="Proteomes" id="UP000029733"/>
    </source>
</evidence>
<accession>A0A4U8T7U5</accession>
<keyword evidence="2" id="KW-0143">Chaperone</keyword>
<dbReference type="PANTHER" id="PTHR33643:SF1">
    <property type="entry name" value="UREASE ACCESSORY PROTEIN D"/>
    <property type="match status" value="1"/>
</dbReference>
<keyword evidence="4" id="KW-1185">Reference proteome</keyword>
<sequence length="253" mass="28778">MYPHISQLHLSVKLGFGDKTIIDKMFFTPPFKIIEPFYDESTAAHIILMVASAGLMAGDRQEMCLDLQEKSRLHLTSQSFEKVHDTQDDYASRQLFINVANHAMLDFNPLPCILFENASFRAQSDIQLKADSILYHSEILAARNLQNAHFAFKSYITTLKIFIENKLVLFDNTRFIPSQMPLENLCFLGDFSHYLNLIIIDKAFNLHKALEYLESQSSMCAITAINGGYCLKALGYGSEELLKLRADIINIAR</sequence>
<dbReference type="EMBL" id="JRPR02000007">
    <property type="protein sequence ID" value="TLD95740.1"/>
    <property type="molecule type" value="Genomic_DNA"/>
</dbReference>